<dbReference type="WBParaSite" id="RSKR_0000353100.1">
    <property type="protein sequence ID" value="RSKR_0000353100.1"/>
    <property type="gene ID" value="RSKR_0000353100"/>
</dbReference>
<evidence type="ECO:0000313" key="2">
    <source>
        <dbReference type="WBParaSite" id="RSKR_0000353100.1"/>
    </source>
</evidence>
<sequence length="320" mass="36361">MSVHHMRPSVRAFVPFNADQDSETLRNAFEGKGCDSSAVMRVLTKRNNKQRQEIIQSYLNQYGRDLIKDLKAELKGDFEDVILALMVPKHVYDAQQLNKAMKGLGTNEDVLIEIACSRTNSELDEIKAAYEENYKKSLVNDVAGDTSGYFKTLLLDIFNANRPNCENDDRTKANLDARDLYRNGEQKWGTESTNFIKVLANRSYCQLELIFIEYEKITGHSFTQAIEKEFSGDLKKALLAIIKVVASTPSYFAERIHEAMKGFGCKDSQLIRVIVSRAEKDLHDIAISFEKEYGVGLIDMLTKECKGVYRECLIEIVRGN</sequence>
<proteinExistence type="predicted"/>
<organism evidence="1 2">
    <name type="scientific">Rhabditophanes sp. KR3021</name>
    <dbReference type="NCBI Taxonomy" id="114890"/>
    <lineage>
        <taxon>Eukaryota</taxon>
        <taxon>Metazoa</taxon>
        <taxon>Ecdysozoa</taxon>
        <taxon>Nematoda</taxon>
        <taxon>Chromadorea</taxon>
        <taxon>Rhabditida</taxon>
        <taxon>Tylenchina</taxon>
        <taxon>Panagrolaimomorpha</taxon>
        <taxon>Strongyloidoidea</taxon>
        <taxon>Alloionematidae</taxon>
        <taxon>Rhabditophanes</taxon>
    </lineage>
</organism>
<accession>A0AC35TSD0</accession>
<protein>
    <submittedName>
        <fullName evidence="2">Annexin</fullName>
    </submittedName>
</protein>
<reference evidence="2" key="1">
    <citation type="submission" date="2016-11" db="UniProtKB">
        <authorList>
            <consortium name="WormBaseParasite"/>
        </authorList>
    </citation>
    <scope>IDENTIFICATION</scope>
    <source>
        <strain evidence="2">KR3021</strain>
    </source>
</reference>
<evidence type="ECO:0000313" key="1">
    <source>
        <dbReference type="Proteomes" id="UP000095286"/>
    </source>
</evidence>
<dbReference type="Proteomes" id="UP000095286">
    <property type="component" value="Unplaced"/>
</dbReference>
<name>A0AC35TSD0_9BILA</name>